<dbReference type="CDD" id="cd02980">
    <property type="entry name" value="TRX_Fd_family"/>
    <property type="match status" value="1"/>
</dbReference>
<dbReference type="OrthoDB" id="9761899at2"/>
<dbReference type="InterPro" id="IPR036249">
    <property type="entry name" value="Thioredoxin-like_sf"/>
</dbReference>
<dbReference type="STRING" id="886293.Sinac_5312"/>
<dbReference type="RefSeq" id="WP_015248565.1">
    <property type="nucleotide sequence ID" value="NC_019892.1"/>
</dbReference>
<evidence type="ECO:0000313" key="1">
    <source>
        <dbReference type="EMBL" id="AGA29462.1"/>
    </source>
</evidence>
<organism evidence="1 2">
    <name type="scientific">Singulisphaera acidiphila (strain ATCC BAA-1392 / DSM 18658 / VKM B-2454 / MOB10)</name>
    <dbReference type="NCBI Taxonomy" id="886293"/>
    <lineage>
        <taxon>Bacteria</taxon>
        <taxon>Pseudomonadati</taxon>
        <taxon>Planctomycetota</taxon>
        <taxon>Planctomycetia</taxon>
        <taxon>Isosphaerales</taxon>
        <taxon>Isosphaeraceae</taxon>
        <taxon>Singulisphaera</taxon>
    </lineage>
</organism>
<protein>
    <submittedName>
        <fullName evidence="1">Ferredoxin</fullName>
    </submittedName>
</protein>
<reference evidence="1 2" key="1">
    <citation type="submission" date="2012-02" db="EMBL/GenBank/DDBJ databases">
        <title>Complete sequence of chromosome of Singulisphaera acidiphila DSM 18658.</title>
        <authorList>
            <consortium name="US DOE Joint Genome Institute (JGI-PGF)"/>
            <person name="Lucas S."/>
            <person name="Copeland A."/>
            <person name="Lapidus A."/>
            <person name="Glavina del Rio T."/>
            <person name="Dalin E."/>
            <person name="Tice H."/>
            <person name="Bruce D."/>
            <person name="Goodwin L."/>
            <person name="Pitluck S."/>
            <person name="Peters L."/>
            <person name="Ovchinnikova G."/>
            <person name="Chertkov O."/>
            <person name="Kyrpides N."/>
            <person name="Mavromatis K."/>
            <person name="Ivanova N."/>
            <person name="Brettin T."/>
            <person name="Detter J.C."/>
            <person name="Han C."/>
            <person name="Larimer F."/>
            <person name="Land M."/>
            <person name="Hauser L."/>
            <person name="Markowitz V."/>
            <person name="Cheng J.-F."/>
            <person name="Hugenholtz P."/>
            <person name="Woyke T."/>
            <person name="Wu D."/>
            <person name="Tindall B."/>
            <person name="Pomrenke H."/>
            <person name="Brambilla E."/>
            <person name="Klenk H.-P."/>
            <person name="Eisen J.A."/>
        </authorList>
    </citation>
    <scope>NUCLEOTIDE SEQUENCE [LARGE SCALE GENOMIC DNA]</scope>
    <source>
        <strain evidence="2">ATCC BAA-1392 / DSM 18658 / VKM B-2454 / MOB10</strain>
    </source>
</reference>
<dbReference type="eggNOG" id="COG3411">
    <property type="taxonomic scope" value="Bacteria"/>
</dbReference>
<dbReference type="AlphaFoldDB" id="L0DJN5"/>
<dbReference type="Gene3D" id="3.40.30.10">
    <property type="entry name" value="Glutaredoxin"/>
    <property type="match status" value="1"/>
</dbReference>
<evidence type="ECO:0000313" key="2">
    <source>
        <dbReference type="Proteomes" id="UP000010798"/>
    </source>
</evidence>
<dbReference type="Proteomes" id="UP000010798">
    <property type="component" value="Chromosome"/>
</dbReference>
<dbReference type="SUPFAM" id="SSF52833">
    <property type="entry name" value="Thioredoxin-like"/>
    <property type="match status" value="1"/>
</dbReference>
<sequence length="121" mass="13173">MPAFTHHVFVCGNVRAAGHKRGCCDPEGTQALRDAFKKELKKGGFGPLARANQAGCLEQCEHGPTVVIYPQGIWYGHVTVDDVPRIVTKTLIGGEILNDLLIADSCLNNPDCPHRRPEKKG</sequence>
<gene>
    <name evidence="1" type="ordered locus">Sinac_5312</name>
</gene>
<dbReference type="KEGG" id="saci:Sinac_5312"/>
<dbReference type="HOGENOM" id="CLU_126515_1_0_0"/>
<accession>L0DJN5</accession>
<dbReference type="EMBL" id="CP003364">
    <property type="protein sequence ID" value="AGA29462.1"/>
    <property type="molecule type" value="Genomic_DNA"/>
</dbReference>
<keyword evidence="2" id="KW-1185">Reference proteome</keyword>
<proteinExistence type="predicted"/>
<name>L0DJN5_SINAD</name>